<proteinExistence type="predicted"/>
<keyword evidence="2" id="KW-1185">Reference proteome</keyword>
<evidence type="ECO:0000313" key="2">
    <source>
        <dbReference type="Proteomes" id="UP001331761"/>
    </source>
</evidence>
<protein>
    <submittedName>
        <fullName evidence="1">Uncharacterized protein</fullName>
    </submittedName>
</protein>
<organism evidence="1 2">
    <name type="scientific">Trichostrongylus colubriformis</name>
    <name type="common">Black scour worm</name>
    <dbReference type="NCBI Taxonomy" id="6319"/>
    <lineage>
        <taxon>Eukaryota</taxon>
        <taxon>Metazoa</taxon>
        <taxon>Ecdysozoa</taxon>
        <taxon>Nematoda</taxon>
        <taxon>Chromadorea</taxon>
        <taxon>Rhabditida</taxon>
        <taxon>Rhabditina</taxon>
        <taxon>Rhabditomorpha</taxon>
        <taxon>Strongyloidea</taxon>
        <taxon>Trichostrongylidae</taxon>
        <taxon>Trichostrongylus</taxon>
    </lineage>
</organism>
<dbReference type="Proteomes" id="UP001331761">
    <property type="component" value="Unassembled WGS sequence"/>
</dbReference>
<name>A0AAN8I9F1_TRICO</name>
<dbReference type="AlphaFoldDB" id="A0AAN8I9F1"/>
<dbReference type="EMBL" id="WIXE01024379">
    <property type="protein sequence ID" value="KAK5965654.1"/>
    <property type="molecule type" value="Genomic_DNA"/>
</dbReference>
<accession>A0AAN8I9F1</accession>
<evidence type="ECO:0000313" key="1">
    <source>
        <dbReference type="EMBL" id="KAK5965654.1"/>
    </source>
</evidence>
<comment type="caution">
    <text evidence="1">The sequence shown here is derived from an EMBL/GenBank/DDBJ whole genome shotgun (WGS) entry which is preliminary data.</text>
</comment>
<gene>
    <name evidence="1" type="ORF">GCK32_016947</name>
</gene>
<reference evidence="1 2" key="1">
    <citation type="submission" date="2019-10" db="EMBL/GenBank/DDBJ databases">
        <title>Assembly and Annotation for the nematode Trichostrongylus colubriformis.</title>
        <authorList>
            <person name="Martin J."/>
        </authorList>
    </citation>
    <scope>NUCLEOTIDE SEQUENCE [LARGE SCALE GENOMIC DNA]</scope>
    <source>
        <strain evidence="1">G859</strain>
        <tissue evidence="1">Whole worm</tissue>
    </source>
</reference>
<sequence>MRKNKSCAICQKVVGDSRLRFGYSSKMYNMIMLMAHSLAGQVESSAALAIVNSISNKRSHRICHLHVVRAAQYLLAEMAKAGKTVSHFDDPHASGSTAYVTDVDIPRDLLSTLNTMAEGVVNITYREIRNFLNGALKRYYLSTLWTTNGDDVDEDGGEQEIIPETEEEYLKATISQYEMHAEDLLCDVSEDQTCTSTLESSLQKADPAALSSYFTIKEEL</sequence>